<accession>A0A1T4Q5S5</accession>
<organism evidence="1 2">
    <name type="scientific">Eubacterium ruminantium</name>
    <dbReference type="NCBI Taxonomy" id="42322"/>
    <lineage>
        <taxon>Bacteria</taxon>
        <taxon>Bacillati</taxon>
        <taxon>Bacillota</taxon>
        <taxon>Clostridia</taxon>
        <taxon>Eubacteriales</taxon>
        <taxon>Eubacteriaceae</taxon>
        <taxon>Eubacterium</taxon>
    </lineage>
</organism>
<dbReference type="Proteomes" id="UP000189857">
    <property type="component" value="Unassembled WGS sequence"/>
</dbReference>
<evidence type="ECO:0000313" key="2">
    <source>
        <dbReference type="Proteomes" id="UP000189857"/>
    </source>
</evidence>
<dbReference type="AlphaFoldDB" id="A0A1T4Q5S5"/>
<protein>
    <submittedName>
        <fullName evidence="1">Uncharacterized protein</fullName>
    </submittedName>
</protein>
<proteinExistence type="predicted"/>
<sequence length="110" mass="13306">MFLSEFLNEFDFCYETSRDREGSKVYQLIDNQGADLGGIEGEDFYSIEQIVDRLGIYYHDYIYEDICEEFGYEGKENYDEILEWLRENHPELKYFRELVECIVDYSNIEE</sequence>
<dbReference type="RefSeq" id="WP_078788070.1">
    <property type="nucleotide sequence ID" value="NZ_FMTO01000014.1"/>
</dbReference>
<dbReference type="EMBL" id="FUXA01000016">
    <property type="protein sequence ID" value="SJZ99112.1"/>
    <property type="molecule type" value="Genomic_DNA"/>
</dbReference>
<keyword evidence="2" id="KW-1185">Reference proteome</keyword>
<name>A0A1T4Q5S5_9FIRM</name>
<reference evidence="1 2" key="1">
    <citation type="submission" date="2017-02" db="EMBL/GenBank/DDBJ databases">
        <authorList>
            <person name="Peterson S.W."/>
        </authorList>
    </citation>
    <scope>NUCLEOTIDE SEQUENCE [LARGE SCALE GENOMIC DNA]</scope>
    <source>
        <strain evidence="1 2">ATCC 17233</strain>
    </source>
</reference>
<evidence type="ECO:0000313" key="1">
    <source>
        <dbReference type="EMBL" id="SJZ99112.1"/>
    </source>
</evidence>
<gene>
    <name evidence="1" type="ORF">SAMN02745110_02278</name>
</gene>